<evidence type="ECO:0000313" key="1">
    <source>
        <dbReference type="EMBL" id="MPD01532.1"/>
    </source>
</evidence>
<proteinExistence type="predicted"/>
<dbReference type="EMBL" id="VSRR010127542">
    <property type="protein sequence ID" value="MPD01532.1"/>
    <property type="molecule type" value="Genomic_DNA"/>
</dbReference>
<name>A0A5B7JU75_PORTR</name>
<comment type="caution">
    <text evidence="1">The sequence shown here is derived from an EMBL/GenBank/DDBJ whole genome shotgun (WGS) entry which is preliminary data.</text>
</comment>
<evidence type="ECO:0000313" key="2">
    <source>
        <dbReference type="Proteomes" id="UP000324222"/>
    </source>
</evidence>
<keyword evidence="2" id="KW-1185">Reference proteome</keyword>
<protein>
    <submittedName>
        <fullName evidence="1">Uncharacterized protein</fullName>
    </submittedName>
</protein>
<dbReference type="AlphaFoldDB" id="A0A5B7JU75"/>
<gene>
    <name evidence="1" type="ORF">E2C01_097064</name>
</gene>
<sequence>MKRTRRLLISFRLIKQPWVMVNSLVYPRESQPETPAIPQRGITDRTESLVARNNQSLFRKKSVNASQLTPFTAIQRWHVSVCPAMYLHFRLPACVSVCDQLVGWRTVGVLAGLSTCLAGWLVGGLGEC</sequence>
<dbReference type="Proteomes" id="UP000324222">
    <property type="component" value="Unassembled WGS sequence"/>
</dbReference>
<reference evidence="1 2" key="1">
    <citation type="submission" date="2019-05" db="EMBL/GenBank/DDBJ databases">
        <title>Another draft genome of Portunus trituberculatus and its Hox gene families provides insights of decapod evolution.</title>
        <authorList>
            <person name="Jeong J.-H."/>
            <person name="Song I."/>
            <person name="Kim S."/>
            <person name="Choi T."/>
            <person name="Kim D."/>
            <person name="Ryu S."/>
            <person name="Kim W."/>
        </authorList>
    </citation>
    <scope>NUCLEOTIDE SEQUENCE [LARGE SCALE GENOMIC DNA]</scope>
    <source>
        <tissue evidence="1">Muscle</tissue>
    </source>
</reference>
<organism evidence="1 2">
    <name type="scientific">Portunus trituberculatus</name>
    <name type="common">Swimming crab</name>
    <name type="synonym">Neptunus trituberculatus</name>
    <dbReference type="NCBI Taxonomy" id="210409"/>
    <lineage>
        <taxon>Eukaryota</taxon>
        <taxon>Metazoa</taxon>
        <taxon>Ecdysozoa</taxon>
        <taxon>Arthropoda</taxon>
        <taxon>Crustacea</taxon>
        <taxon>Multicrustacea</taxon>
        <taxon>Malacostraca</taxon>
        <taxon>Eumalacostraca</taxon>
        <taxon>Eucarida</taxon>
        <taxon>Decapoda</taxon>
        <taxon>Pleocyemata</taxon>
        <taxon>Brachyura</taxon>
        <taxon>Eubrachyura</taxon>
        <taxon>Portunoidea</taxon>
        <taxon>Portunidae</taxon>
        <taxon>Portuninae</taxon>
        <taxon>Portunus</taxon>
    </lineage>
</organism>
<accession>A0A5B7JU75</accession>